<proteinExistence type="evidence at transcript level"/>
<evidence type="ECO:0000259" key="2">
    <source>
        <dbReference type="SMART" id="SM00745"/>
    </source>
</evidence>
<evidence type="ECO:0000256" key="1">
    <source>
        <dbReference type="SAM" id="Coils"/>
    </source>
</evidence>
<feature type="coiled-coil region" evidence="1">
    <location>
        <begin position="52"/>
        <end position="79"/>
    </location>
</feature>
<dbReference type="InterPro" id="IPR007330">
    <property type="entry name" value="MIT_dom"/>
</dbReference>
<sequence>MVSSEEAAAIALLKRAVELDTSNRYTEAVVCYKEGIQIFLTVVQGLQDKTKKARYREKASEYLERCENLDAKIRKDKEAGKFHEHIKIQAGSAGHGYETLFGRFLDDDVTSIEVDDPYIRAHHQIVNFLRCCELFVKKCSKLKEIKLKTSYDENNKMDQESKLAELRKSLEKRNTSLLVEYSSTLHDREIRLNTGWIIKIGRGLDIFRAPEGKIVLGYFDLDLRPCLETTVDIFYKTER</sequence>
<dbReference type="SUPFAM" id="SSF116846">
    <property type="entry name" value="MIT domain"/>
    <property type="match status" value="1"/>
</dbReference>
<organism evidence="3">
    <name type="scientific">Acartia pacifica</name>
    <name type="common">Copepod</name>
    <dbReference type="NCBI Taxonomy" id="335913"/>
    <lineage>
        <taxon>Eukaryota</taxon>
        <taxon>Metazoa</taxon>
        <taxon>Ecdysozoa</taxon>
        <taxon>Arthropoda</taxon>
        <taxon>Crustacea</taxon>
        <taxon>Multicrustacea</taxon>
        <taxon>Hexanauplia</taxon>
        <taxon>Copepoda</taxon>
        <taxon>Calanoida</taxon>
        <taxon>Acartiidae</taxon>
        <taxon>Acartia</taxon>
    </lineage>
</organism>
<dbReference type="SMART" id="SM00745">
    <property type="entry name" value="MIT"/>
    <property type="match status" value="1"/>
</dbReference>
<dbReference type="InterPro" id="IPR038113">
    <property type="entry name" value="MITD1_C_sf"/>
</dbReference>
<dbReference type="AlphaFoldDB" id="A0A0U2IG43"/>
<reference evidence="3" key="1">
    <citation type="journal article" date="2015" name="Sci. Rep.">
        <title>Spliced leader RNA trans-splicing discovered in copepods.</title>
        <authorList>
            <person name="Yang F."/>
            <person name="Xu D."/>
            <person name="Zhuang Y."/>
            <person name="Yi X."/>
            <person name="Huang Y."/>
            <person name="Chen H."/>
            <person name="Lin S."/>
            <person name="Campbell D.A."/>
            <person name="Sturm N.R."/>
            <person name="Liu G."/>
            <person name="Zhang H."/>
        </authorList>
    </citation>
    <scope>NUCLEOTIDE SEQUENCE</scope>
</reference>
<dbReference type="EMBL" id="KT754409">
    <property type="protein sequence ID" value="ALS04243.1"/>
    <property type="molecule type" value="mRNA"/>
</dbReference>
<name>A0A0U2IG43_ACAPC</name>
<accession>A0A0U2IG43</accession>
<dbReference type="Gene3D" id="1.20.58.80">
    <property type="entry name" value="Phosphotransferase system, lactose/cellobiose-type IIA subunit"/>
    <property type="match status" value="1"/>
</dbReference>
<dbReference type="CDD" id="cd02685">
    <property type="entry name" value="MIT_C"/>
    <property type="match status" value="1"/>
</dbReference>
<dbReference type="PANTHER" id="PTHR21222:SF1">
    <property type="entry name" value="MIT DOMAIN-CONTAINING PROTEIN 1"/>
    <property type="match status" value="1"/>
</dbReference>
<dbReference type="InterPro" id="IPR052817">
    <property type="entry name" value="MIT_domain_contain_protein1"/>
</dbReference>
<keyword evidence="1" id="KW-0175">Coiled coil</keyword>
<dbReference type="Pfam" id="PF16565">
    <property type="entry name" value="MIT_C"/>
    <property type="match status" value="1"/>
</dbReference>
<evidence type="ECO:0000313" key="3">
    <source>
        <dbReference type="EMBL" id="ALS04243.1"/>
    </source>
</evidence>
<protein>
    <submittedName>
        <fullName evidence="3">MIT domain-containing protein 1</fullName>
    </submittedName>
</protein>
<dbReference type="InterPro" id="IPR032341">
    <property type="entry name" value="MITD1_C"/>
</dbReference>
<dbReference type="PANTHER" id="PTHR21222">
    <property type="entry name" value="MIT DOMAIN-CONTAINING PROTEIN 1"/>
    <property type="match status" value="1"/>
</dbReference>
<feature type="domain" description="MIT" evidence="2">
    <location>
        <begin position="2"/>
        <end position="80"/>
    </location>
</feature>
<dbReference type="InterPro" id="IPR036181">
    <property type="entry name" value="MIT_dom_sf"/>
</dbReference>
<dbReference type="Gene3D" id="3.30.870.30">
    <property type="entry name" value="MITD, C-terminal phospholipase D-like domain"/>
    <property type="match status" value="1"/>
</dbReference>
<dbReference type="Pfam" id="PF04212">
    <property type="entry name" value="MIT"/>
    <property type="match status" value="1"/>
</dbReference>